<protein>
    <submittedName>
        <fullName evidence="2">Uncharacterized protein</fullName>
    </submittedName>
</protein>
<keyword evidence="3" id="KW-1185">Reference proteome</keyword>
<gene>
    <name evidence="2" type="ORF">GCM10022257_27570</name>
</gene>
<dbReference type="EMBL" id="BAABAV010000003">
    <property type="protein sequence ID" value="GAA4270656.1"/>
    <property type="molecule type" value="Genomic_DNA"/>
</dbReference>
<sequence length="128" mass="14928">MNFGNDKNIKYLAIIPTIMLTPIVYVGLIYFWIFSISYYPINHFDKQTWESNPEERYKISENIIESKILIGKTKHEIVLLLGNDYYSYSKNHIAYGLGFVPGLFNIDPAVLDVYFENEKVIKVGQHET</sequence>
<keyword evidence="1" id="KW-0472">Membrane</keyword>
<evidence type="ECO:0000256" key="1">
    <source>
        <dbReference type="SAM" id="Phobius"/>
    </source>
</evidence>
<dbReference type="Proteomes" id="UP001500027">
    <property type="component" value="Unassembled WGS sequence"/>
</dbReference>
<comment type="caution">
    <text evidence="2">The sequence shown here is derived from an EMBL/GenBank/DDBJ whole genome shotgun (WGS) entry which is preliminary data.</text>
</comment>
<organism evidence="2 3">
    <name type="scientific">Hyunsoonleella aestuarii</name>
    <dbReference type="NCBI Taxonomy" id="912802"/>
    <lineage>
        <taxon>Bacteria</taxon>
        <taxon>Pseudomonadati</taxon>
        <taxon>Bacteroidota</taxon>
        <taxon>Flavobacteriia</taxon>
        <taxon>Flavobacteriales</taxon>
        <taxon>Flavobacteriaceae</taxon>
    </lineage>
</organism>
<dbReference type="RefSeq" id="WP_246046859.1">
    <property type="nucleotide sequence ID" value="NZ_BAABAV010000003.1"/>
</dbReference>
<name>A0ABP8EEP2_9FLAO</name>
<evidence type="ECO:0000313" key="3">
    <source>
        <dbReference type="Proteomes" id="UP001500027"/>
    </source>
</evidence>
<accession>A0ABP8EEP2</accession>
<keyword evidence="1" id="KW-1133">Transmembrane helix</keyword>
<proteinExistence type="predicted"/>
<evidence type="ECO:0000313" key="2">
    <source>
        <dbReference type="EMBL" id="GAA4270656.1"/>
    </source>
</evidence>
<reference evidence="3" key="1">
    <citation type="journal article" date="2019" name="Int. J. Syst. Evol. Microbiol.">
        <title>The Global Catalogue of Microorganisms (GCM) 10K type strain sequencing project: providing services to taxonomists for standard genome sequencing and annotation.</title>
        <authorList>
            <consortium name="The Broad Institute Genomics Platform"/>
            <consortium name="The Broad Institute Genome Sequencing Center for Infectious Disease"/>
            <person name="Wu L."/>
            <person name="Ma J."/>
        </authorList>
    </citation>
    <scope>NUCLEOTIDE SEQUENCE [LARGE SCALE GENOMIC DNA]</scope>
    <source>
        <strain evidence="3">JCM 17452</strain>
    </source>
</reference>
<feature type="transmembrane region" description="Helical" evidence="1">
    <location>
        <begin position="12"/>
        <end position="33"/>
    </location>
</feature>
<keyword evidence="1" id="KW-0812">Transmembrane</keyword>